<comment type="function">
    <text evidence="7">Member of a perinuclear network that controls recombination at multiple loci to maintain genome stability. Required for rDNA repeat stability.</text>
</comment>
<evidence type="ECO:0000256" key="9">
    <source>
        <dbReference type="SAM" id="Phobius"/>
    </source>
</evidence>
<comment type="similarity">
    <text evidence="2">Belongs to the NUR1 family.</text>
</comment>
<keyword evidence="4 9" id="KW-0812">Transmembrane</keyword>
<evidence type="ECO:0000256" key="5">
    <source>
        <dbReference type="ARBA" id="ARBA00022989"/>
    </source>
</evidence>
<name>A0A0C7MN60_9SACH</name>
<dbReference type="Pfam" id="PF10332">
    <property type="entry name" value="DUF2418"/>
    <property type="match status" value="1"/>
</dbReference>
<evidence type="ECO:0000256" key="2">
    <source>
        <dbReference type="ARBA" id="ARBA00007900"/>
    </source>
</evidence>
<keyword evidence="5 9" id="KW-1133">Transmembrane helix</keyword>
<feature type="compositionally biased region" description="Low complexity" evidence="8">
    <location>
        <begin position="552"/>
        <end position="569"/>
    </location>
</feature>
<evidence type="ECO:0000256" key="1">
    <source>
        <dbReference type="ARBA" id="ARBA00004232"/>
    </source>
</evidence>
<feature type="transmembrane region" description="Helical" evidence="9">
    <location>
        <begin position="150"/>
        <end position="171"/>
    </location>
</feature>
<dbReference type="AlphaFoldDB" id="A0A0C7MN60"/>
<sequence>MSFRLSKSQWRSIEGEKDEINQELEETAGEEEYENEESHLQSLFSLLASSPYDILLHINEHFESVDWDSKAESVAKRTGNLLTASFFVTRILQDNLIKPNMHNIGKKHDSFDLSKSKALRNLEIWSQSAAMGLQDSHLEWYWEFLRWLNILLRISWSILLLLNVIVSYKFLFARYHAYSLFYCQKRPRSKNVNVRSFNDLGYRSAEDISRSSLWLMVKAAFRRKHAKEKQSPGKFYYELRKWSPGKFCAALFSTFSPACLIFLTITEVSFISLLPVLAHQYLSFLIVYERYEGRLDDEACLAEANHAEINEKIIKPKTSVKTQDAMVDATPYGGRSAVFFPSFTTTRSHIFQTHTVSGDLITERYNPATEVFEDIETADIAQNYVSREALTLQDRTPREKAINGAAVRPVFWSRQPSPNKNVTPSRYMHSRASPTSAPLTPSLRPLVGADFSTINNASGVLNKSGSTHHDRSAWRHETSSRLRRNSTSPIKPVGYMSAAGMRNIHRPVIEGDSSVSFSMDGIHADLPFEDVVRRGRRTHIDSRFSRDSPTGRSSAASSRRSSISPMKSANNTFRGDISDTRPPFR</sequence>
<feature type="region of interest" description="Disordered" evidence="8">
    <location>
        <begin position="460"/>
        <end position="494"/>
    </location>
</feature>
<evidence type="ECO:0000256" key="4">
    <source>
        <dbReference type="ARBA" id="ARBA00022692"/>
    </source>
</evidence>
<evidence type="ECO:0000256" key="8">
    <source>
        <dbReference type="SAM" id="MobiDB-lite"/>
    </source>
</evidence>
<feature type="transmembrane region" description="Helical" evidence="9">
    <location>
        <begin position="247"/>
        <end position="265"/>
    </location>
</feature>
<keyword evidence="11" id="KW-1185">Reference proteome</keyword>
<feature type="region of interest" description="Disordered" evidence="8">
    <location>
        <begin position="412"/>
        <end position="440"/>
    </location>
</feature>
<feature type="compositionally biased region" description="Basic and acidic residues" evidence="8">
    <location>
        <begin position="467"/>
        <end position="480"/>
    </location>
</feature>
<dbReference type="GO" id="GO:0031965">
    <property type="term" value="C:nuclear membrane"/>
    <property type="evidence" value="ECO:0007669"/>
    <property type="project" value="UniProtKB-SubCell"/>
</dbReference>
<dbReference type="Proteomes" id="UP000054304">
    <property type="component" value="Unassembled WGS sequence"/>
</dbReference>
<dbReference type="RefSeq" id="XP_022627546.1">
    <property type="nucleotide sequence ID" value="XM_022774085.1"/>
</dbReference>
<reference evidence="10 11" key="1">
    <citation type="submission" date="2014-12" db="EMBL/GenBank/DDBJ databases">
        <authorList>
            <person name="Neuveglise Cecile"/>
        </authorList>
    </citation>
    <scope>NUCLEOTIDE SEQUENCE [LARGE SCALE GENOMIC DNA]</scope>
    <source>
        <strain evidence="10 11">CBS 12615</strain>
    </source>
</reference>
<feature type="region of interest" description="Disordered" evidence="8">
    <location>
        <begin position="539"/>
        <end position="585"/>
    </location>
</feature>
<evidence type="ECO:0000313" key="10">
    <source>
        <dbReference type="EMBL" id="CEP61311.1"/>
    </source>
</evidence>
<dbReference type="PANTHER" id="PTHR28293">
    <property type="entry name" value="NUCLEAR RIM PROTEIN 1"/>
    <property type="match status" value="1"/>
</dbReference>
<comment type="subcellular location">
    <subcellularLocation>
        <location evidence="1">Nucleus membrane</location>
        <topology evidence="1">Multi-pass membrane protein</topology>
    </subcellularLocation>
</comment>
<dbReference type="OrthoDB" id="3363151at2759"/>
<accession>A0A0C7MN60</accession>
<dbReference type="GeneID" id="34684733"/>
<dbReference type="HOGENOM" id="CLU_033252_0_0_1"/>
<dbReference type="InterPro" id="IPR018819">
    <property type="entry name" value="Nur1/Mug154"/>
</dbReference>
<gene>
    <name evidence="10" type="ORF">LALA0_S02e11562g</name>
</gene>
<dbReference type="STRING" id="1245769.A0A0C7MN60"/>
<dbReference type="PANTHER" id="PTHR28293:SF1">
    <property type="entry name" value="NUCLEAR RIM PROTEIN 1"/>
    <property type="match status" value="1"/>
</dbReference>
<protein>
    <recommendedName>
        <fullName evidence="3">Nuclear rim protein 1</fullName>
    </recommendedName>
</protein>
<dbReference type="GO" id="GO:0007096">
    <property type="term" value="P:regulation of exit from mitosis"/>
    <property type="evidence" value="ECO:0007669"/>
    <property type="project" value="TreeGrafter"/>
</dbReference>
<dbReference type="EMBL" id="LN736361">
    <property type="protein sequence ID" value="CEP61311.1"/>
    <property type="molecule type" value="Genomic_DNA"/>
</dbReference>
<evidence type="ECO:0000256" key="3">
    <source>
        <dbReference type="ARBA" id="ARBA00018310"/>
    </source>
</evidence>
<feature type="compositionally biased region" description="Polar residues" evidence="8">
    <location>
        <begin position="1"/>
        <end position="11"/>
    </location>
</feature>
<dbReference type="GO" id="GO:0043007">
    <property type="term" value="P:maintenance of rDNA"/>
    <property type="evidence" value="ECO:0007669"/>
    <property type="project" value="TreeGrafter"/>
</dbReference>
<evidence type="ECO:0000256" key="6">
    <source>
        <dbReference type="ARBA" id="ARBA00023136"/>
    </source>
</evidence>
<organism evidence="10 11">
    <name type="scientific">Lachancea lanzarotensis</name>
    <dbReference type="NCBI Taxonomy" id="1245769"/>
    <lineage>
        <taxon>Eukaryota</taxon>
        <taxon>Fungi</taxon>
        <taxon>Dikarya</taxon>
        <taxon>Ascomycota</taxon>
        <taxon>Saccharomycotina</taxon>
        <taxon>Saccharomycetes</taxon>
        <taxon>Saccharomycetales</taxon>
        <taxon>Saccharomycetaceae</taxon>
        <taxon>Lachancea</taxon>
    </lineage>
</organism>
<feature type="region of interest" description="Disordered" evidence="8">
    <location>
        <begin position="1"/>
        <end position="20"/>
    </location>
</feature>
<feature type="compositionally biased region" description="Polar residues" evidence="8">
    <location>
        <begin position="414"/>
        <end position="424"/>
    </location>
</feature>
<proteinExistence type="inferred from homology"/>
<keyword evidence="6 9" id="KW-0472">Membrane</keyword>
<evidence type="ECO:0000256" key="7">
    <source>
        <dbReference type="ARBA" id="ARBA00024979"/>
    </source>
</evidence>
<evidence type="ECO:0000313" key="11">
    <source>
        <dbReference type="Proteomes" id="UP000054304"/>
    </source>
</evidence>